<protein>
    <submittedName>
        <fullName evidence="1">Uncharacterized protein</fullName>
    </submittedName>
</protein>
<dbReference type="AlphaFoldDB" id="A0A0B2S747"/>
<sequence length="104" mass="11548">MIGLAMDKFPKKKMAENEEFRCTMQQAIATQFSSLGGSLILNLQQAQMRLFNVVVAAPMPLPPIQLQPPVSVPSTLLTPTHTQMLRLNPPRHTVIPQTLPPYSL</sequence>
<gene>
    <name evidence="1" type="ORF">glysoja_044691</name>
</gene>
<reference evidence="1" key="1">
    <citation type="submission" date="2014-07" db="EMBL/GenBank/DDBJ databases">
        <title>Identification of a novel salt tolerance gene in wild soybean by whole-genome sequencing.</title>
        <authorList>
            <person name="Lam H.-M."/>
            <person name="Qi X."/>
            <person name="Li M.-W."/>
            <person name="Liu X."/>
            <person name="Xie M."/>
            <person name="Ni M."/>
            <person name="Xu X."/>
        </authorList>
    </citation>
    <scope>NUCLEOTIDE SEQUENCE [LARGE SCALE GENOMIC DNA]</scope>
    <source>
        <tissue evidence="1">Root</tissue>
    </source>
</reference>
<accession>A0A0B2S747</accession>
<evidence type="ECO:0000313" key="1">
    <source>
        <dbReference type="EMBL" id="KHN42526.1"/>
    </source>
</evidence>
<proteinExistence type="predicted"/>
<organism evidence="1">
    <name type="scientific">Glycine soja</name>
    <name type="common">Wild soybean</name>
    <dbReference type="NCBI Taxonomy" id="3848"/>
    <lineage>
        <taxon>Eukaryota</taxon>
        <taxon>Viridiplantae</taxon>
        <taxon>Streptophyta</taxon>
        <taxon>Embryophyta</taxon>
        <taxon>Tracheophyta</taxon>
        <taxon>Spermatophyta</taxon>
        <taxon>Magnoliopsida</taxon>
        <taxon>eudicotyledons</taxon>
        <taxon>Gunneridae</taxon>
        <taxon>Pentapetalae</taxon>
        <taxon>rosids</taxon>
        <taxon>fabids</taxon>
        <taxon>Fabales</taxon>
        <taxon>Fabaceae</taxon>
        <taxon>Papilionoideae</taxon>
        <taxon>50 kb inversion clade</taxon>
        <taxon>NPAAA clade</taxon>
        <taxon>indigoferoid/millettioid clade</taxon>
        <taxon>Phaseoleae</taxon>
        <taxon>Glycine</taxon>
        <taxon>Glycine subgen. Soja</taxon>
    </lineage>
</organism>
<name>A0A0B2S747_GLYSO</name>
<dbReference type="Proteomes" id="UP000053555">
    <property type="component" value="Unassembled WGS sequence"/>
</dbReference>
<dbReference type="EMBL" id="KN644402">
    <property type="protein sequence ID" value="KHN42526.1"/>
    <property type="molecule type" value="Genomic_DNA"/>
</dbReference>